<dbReference type="EMBL" id="PDKW01000040">
    <property type="protein sequence ID" value="PGH57458.1"/>
    <property type="molecule type" value="Genomic_DNA"/>
</dbReference>
<dbReference type="Pfam" id="PF02289">
    <property type="entry name" value="MCH"/>
    <property type="match status" value="1"/>
</dbReference>
<dbReference type="NCBIfam" id="TIGR03120">
    <property type="entry name" value="one_C_mch"/>
    <property type="match status" value="1"/>
</dbReference>
<evidence type="ECO:0000256" key="9">
    <source>
        <dbReference type="ARBA" id="ARBA00022801"/>
    </source>
</evidence>
<dbReference type="EC" id="3.5.4.27" evidence="5 12"/>
<dbReference type="GO" id="GO:0005737">
    <property type="term" value="C:cytoplasm"/>
    <property type="evidence" value="ECO:0007669"/>
    <property type="project" value="UniProtKB-SubCell"/>
</dbReference>
<dbReference type="UniPathway" id="UPA00562">
    <property type="reaction ID" value="UER00703"/>
</dbReference>
<reference evidence="14" key="1">
    <citation type="submission" date="2017-10" db="EMBL/GenBank/DDBJ databases">
        <authorList>
            <person name="Kravchenko I.K."/>
            <person name="Grouzdev D.S."/>
        </authorList>
    </citation>
    <scope>NUCLEOTIDE SEQUENCE [LARGE SCALE GENOMIC DNA]</scope>
    <source>
        <strain evidence="14">B2</strain>
    </source>
</reference>
<evidence type="ECO:0000256" key="10">
    <source>
        <dbReference type="ARBA" id="ARBA00030468"/>
    </source>
</evidence>
<evidence type="ECO:0000256" key="6">
    <source>
        <dbReference type="ARBA" id="ARBA00020597"/>
    </source>
</evidence>
<evidence type="ECO:0000256" key="11">
    <source>
        <dbReference type="ARBA" id="ARBA00048684"/>
    </source>
</evidence>
<dbReference type="InterPro" id="IPR003209">
    <property type="entry name" value="METHMP_CycHdrlase"/>
</dbReference>
<evidence type="ECO:0000256" key="12">
    <source>
        <dbReference type="HAMAP-Rule" id="MF_00486"/>
    </source>
</evidence>
<dbReference type="CDD" id="cd00545">
    <property type="entry name" value="MCH"/>
    <property type="match status" value="1"/>
</dbReference>
<dbReference type="GO" id="GO:0018759">
    <property type="term" value="F:methenyltetrahydromethanopterin cyclohydrolase activity"/>
    <property type="evidence" value="ECO:0007669"/>
    <property type="project" value="UniProtKB-UniRule"/>
</dbReference>
<evidence type="ECO:0000313" key="14">
    <source>
        <dbReference type="Proteomes" id="UP000225379"/>
    </source>
</evidence>
<protein>
    <recommendedName>
        <fullName evidence="6 12">Methenyltetrahydromethanopterin cyclohydrolase</fullName>
        <ecNumber evidence="5 12">3.5.4.27</ecNumber>
    </recommendedName>
    <alternativeName>
        <fullName evidence="10 12">Methenyl-H4MPT cyclohydrolase</fullName>
    </alternativeName>
</protein>
<comment type="pathway">
    <text evidence="3 12">One-carbon metabolism; formaldehyde degradation; formate from formaldehyde (H(4)MPT route): step 3/5.</text>
</comment>
<dbReference type="RefSeq" id="WP_098736907.1">
    <property type="nucleotide sequence ID" value="NZ_PDKW01000040.1"/>
</dbReference>
<dbReference type="HAMAP" id="MF_00486">
    <property type="entry name" value="McH"/>
    <property type="match status" value="1"/>
</dbReference>
<comment type="catalytic activity">
    <reaction evidence="11 12">
        <text>5,10-methenyl-5,6,7,8-tetrahydromethanopterin + H2O = N(5)-formyl-5,6,7,8-tetrahydromethanopterin + H(+)</text>
        <dbReference type="Rhea" id="RHEA:19053"/>
        <dbReference type="ChEBI" id="CHEBI:15377"/>
        <dbReference type="ChEBI" id="CHEBI:15378"/>
        <dbReference type="ChEBI" id="CHEBI:58018"/>
        <dbReference type="ChEBI" id="CHEBI:58337"/>
        <dbReference type="EC" id="3.5.4.27"/>
    </reaction>
</comment>
<evidence type="ECO:0000313" key="13">
    <source>
        <dbReference type="EMBL" id="PGH57458.1"/>
    </source>
</evidence>
<evidence type="ECO:0000256" key="1">
    <source>
        <dbReference type="ARBA" id="ARBA00004058"/>
    </source>
</evidence>
<organism evidence="13 14">
    <name type="scientific">Azospirillum palustre</name>
    <dbReference type="NCBI Taxonomy" id="2044885"/>
    <lineage>
        <taxon>Bacteria</taxon>
        <taxon>Pseudomonadati</taxon>
        <taxon>Pseudomonadota</taxon>
        <taxon>Alphaproteobacteria</taxon>
        <taxon>Rhodospirillales</taxon>
        <taxon>Azospirillaceae</taxon>
        <taxon>Azospirillum</taxon>
    </lineage>
</organism>
<keyword evidence="8 12" id="KW-0554">One-carbon metabolism</keyword>
<evidence type="ECO:0000256" key="8">
    <source>
        <dbReference type="ARBA" id="ARBA00022563"/>
    </source>
</evidence>
<evidence type="ECO:0000256" key="4">
    <source>
        <dbReference type="ARBA" id="ARBA00006902"/>
    </source>
</evidence>
<accession>A0A2B8BIU1</accession>
<dbReference type="Gene3D" id="3.30.1030.10">
    <property type="entry name" value="Methenyltetrahydromethanopterin Cyclohydrolase, Chain A, domain 2"/>
    <property type="match status" value="1"/>
</dbReference>
<keyword evidence="7 12" id="KW-0963">Cytoplasm</keyword>
<gene>
    <name evidence="12" type="primary">mch</name>
    <name evidence="13" type="ORF">CRT60_13635</name>
</gene>
<dbReference type="GO" id="GO:0046294">
    <property type="term" value="P:formaldehyde catabolic process"/>
    <property type="evidence" value="ECO:0007669"/>
    <property type="project" value="UniProtKB-UniRule"/>
</dbReference>
<dbReference type="Proteomes" id="UP000225379">
    <property type="component" value="Unassembled WGS sequence"/>
</dbReference>
<evidence type="ECO:0000256" key="7">
    <source>
        <dbReference type="ARBA" id="ARBA00022490"/>
    </source>
</evidence>
<dbReference type="Gene3D" id="3.10.340.11">
    <property type="entry name" value="Methenyltetrahydromethanopterin Cyclohydrolase, Chain A, domain 1"/>
    <property type="match status" value="1"/>
</dbReference>
<keyword evidence="14" id="KW-1185">Reference proteome</keyword>
<comment type="similarity">
    <text evidence="4 12">Belongs to the MCH family.</text>
</comment>
<keyword evidence="9 12" id="KW-0378">Hydrolase</keyword>
<evidence type="ECO:0000256" key="5">
    <source>
        <dbReference type="ARBA" id="ARBA00012765"/>
    </source>
</evidence>
<evidence type="ECO:0000256" key="2">
    <source>
        <dbReference type="ARBA" id="ARBA00004496"/>
    </source>
</evidence>
<proteinExistence type="inferred from homology"/>
<comment type="function">
    <text evidence="1 12">Catalyzes the hydrolysis of methenyl-H(4)MPT(+) to 5-formyl-H(4)MPT.</text>
</comment>
<dbReference type="GO" id="GO:0006730">
    <property type="term" value="P:one-carbon metabolic process"/>
    <property type="evidence" value="ECO:0007669"/>
    <property type="project" value="UniProtKB-UniRule"/>
</dbReference>
<dbReference type="AlphaFoldDB" id="A0A2B8BIU1"/>
<sequence>MTQHAPTGRPSLSALSAPLAAALVADVVRLRLGIDRVAGATIVDGGMAHPGGLEAGRRIAELCMGGLGRVTLQADTRSDRWPVQVAVHSTDPVLACLGSQYAGWSLSHKDEGGSFFALGSGPGRALARKEPLFDELGYTDSGDHAVLVLESGTVPPAPLVERIAAGCGVAAERLTLVLTPTASLAGTVQIVARVLEVAMHKVHALGFPLGHVVDGIGVAPLPPPGKGFVEAMGRTNDAILFGGTVQLFVTGPDDAAADLAKRLPSTESRDYGRPFAEVFATVNKDFYAIDPLLFAPARVVVTALDSGRSFHGGHLASEMLDRSFGGAEGAGTAG</sequence>
<comment type="subcellular location">
    <subcellularLocation>
        <location evidence="2 12">Cytoplasm</location>
    </subcellularLocation>
</comment>
<name>A0A2B8BIU1_9PROT</name>
<comment type="caution">
    <text evidence="13">The sequence shown here is derived from an EMBL/GenBank/DDBJ whole genome shotgun (WGS) entry which is preliminary data.</text>
</comment>
<dbReference type="OrthoDB" id="241529at2"/>
<evidence type="ECO:0000256" key="3">
    <source>
        <dbReference type="ARBA" id="ARBA00005087"/>
    </source>
</evidence>
<dbReference type="SUPFAM" id="SSF56199">
    <property type="entry name" value="Methenyltetrahydromethanopterin cyclohydrolase"/>
    <property type="match status" value="1"/>
</dbReference>